<keyword evidence="7" id="KW-0406">Ion transport</keyword>
<dbReference type="SUPFAM" id="SSF56935">
    <property type="entry name" value="Porins"/>
    <property type="match status" value="1"/>
</dbReference>
<dbReference type="InterPro" id="IPR012910">
    <property type="entry name" value="Plug_dom"/>
</dbReference>
<dbReference type="RefSeq" id="WP_185799935.1">
    <property type="nucleotide sequence ID" value="NZ_JACJVJ010000001.1"/>
</dbReference>
<reference evidence="17 18" key="1">
    <citation type="submission" date="2020-08" db="EMBL/GenBank/DDBJ databases">
        <title>Draft genome sequence of Parasphingopyxis sp. GrpM-11.</title>
        <authorList>
            <person name="Oh J."/>
            <person name="Roh D.-H."/>
        </authorList>
    </citation>
    <scope>NUCLEOTIDE SEQUENCE [LARGE SCALE GENOMIC DNA]</scope>
    <source>
        <strain evidence="17 18">GrpM-11</strain>
    </source>
</reference>
<dbReference type="PANTHER" id="PTHR32552:SF81">
    <property type="entry name" value="TONB-DEPENDENT OUTER MEMBRANE RECEPTOR"/>
    <property type="match status" value="1"/>
</dbReference>
<keyword evidence="10 11" id="KW-0998">Cell outer membrane</keyword>
<keyword evidence="18" id="KW-1185">Reference proteome</keyword>
<keyword evidence="2 11" id="KW-0813">Transport</keyword>
<feature type="domain" description="TonB-dependent receptor plug" evidence="16">
    <location>
        <begin position="65"/>
        <end position="175"/>
    </location>
</feature>
<dbReference type="PROSITE" id="PS52016">
    <property type="entry name" value="TONB_DEPENDENT_REC_3"/>
    <property type="match status" value="1"/>
</dbReference>
<keyword evidence="14" id="KW-0732">Signal</keyword>
<dbReference type="InterPro" id="IPR000531">
    <property type="entry name" value="Beta-barrel_TonB"/>
</dbReference>
<feature type="region of interest" description="Disordered" evidence="13">
    <location>
        <begin position="25"/>
        <end position="50"/>
    </location>
</feature>
<feature type="domain" description="TonB-dependent receptor-like beta-barrel" evidence="15">
    <location>
        <begin position="296"/>
        <end position="732"/>
    </location>
</feature>
<evidence type="ECO:0000256" key="1">
    <source>
        <dbReference type="ARBA" id="ARBA00004571"/>
    </source>
</evidence>
<keyword evidence="8 12" id="KW-0798">TonB box</keyword>
<evidence type="ECO:0000256" key="9">
    <source>
        <dbReference type="ARBA" id="ARBA00023136"/>
    </source>
</evidence>
<evidence type="ECO:0000256" key="6">
    <source>
        <dbReference type="ARBA" id="ARBA00023004"/>
    </source>
</evidence>
<evidence type="ECO:0000256" key="8">
    <source>
        <dbReference type="ARBA" id="ARBA00023077"/>
    </source>
</evidence>
<evidence type="ECO:0000256" key="11">
    <source>
        <dbReference type="PROSITE-ProRule" id="PRU01360"/>
    </source>
</evidence>
<evidence type="ECO:0000256" key="14">
    <source>
        <dbReference type="SAM" id="SignalP"/>
    </source>
</evidence>
<keyword evidence="9 11" id="KW-0472">Membrane</keyword>
<dbReference type="GO" id="GO:0006826">
    <property type="term" value="P:iron ion transport"/>
    <property type="evidence" value="ECO:0007669"/>
    <property type="project" value="UniProtKB-KW"/>
</dbReference>
<dbReference type="InterPro" id="IPR039426">
    <property type="entry name" value="TonB-dep_rcpt-like"/>
</dbReference>
<name>A0A842HWL0_9SPHN</name>
<dbReference type="PANTHER" id="PTHR32552">
    <property type="entry name" value="FERRICHROME IRON RECEPTOR-RELATED"/>
    <property type="match status" value="1"/>
</dbReference>
<evidence type="ECO:0000256" key="7">
    <source>
        <dbReference type="ARBA" id="ARBA00023065"/>
    </source>
</evidence>
<evidence type="ECO:0000313" key="18">
    <source>
        <dbReference type="Proteomes" id="UP000564378"/>
    </source>
</evidence>
<keyword evidence="3 11" id="KW-1134">Transmembrane beta strand</keyword>
<comment type="similarity">
    <text evidence="11 12">Belongs to the TonB-dependent receptor family.</text>
</comment>
<dbReference type="InterPro" id="IPR036942">
    <property type="entry name" value="Beta-barrel_TonB_sf"/>
</dbReference>
<comment type="subcellular location">
    <subcellularLocation>
        <location evidence="1 11">Cell outer membrane</location>
        <topology evidence="1 11">Multi-pass membrane protein</topology>
    </subcellularLocation>
</comment>
<evidence type="ECO:0000259" key="16">
    <source>
        <dbReference type="Pfam" id="PF07715"/>
    </source>
</evidence>
<dbReference type="AlphaFoldDB" id="A0A842HWL0"/>
<dbReference type="Pfam" id="PF00593">
    <property type="entry name" value="TonB_dep_Rec_b-barrel"/>
    <property type="match status" value="1"/>
</dbReference>
<evidence type="ECO:0000256" key="13">
    <source>
        <dbReference type="SAM" id="MobiDB-lite"/>
    </source>
</evidence>
<comment type="caution">
    <text evidence="17">The sequence shown here is derived from an EMBL/GenBank/DDBJ whole genome shotgun (WGS) entry which is preliminary data.</text>
</comment>
<dbReference type="Proteomes" id="UP000564378">
    <property type="component" value="Unassembled WGS sequence"/>
</dbReference>
<feature type="chain" id="PRO_5032553357" evidence="14">
    <location>
        <begin position="24"/>
        <end position="767"/>
    </location>
</feature>
<evidence type="ECO:0000256" key="4">
    <source>
        <dbReference type="ARBA" id="ARBA00022496"/>
    </source>
</evidence>
<keyword evidence="4" id="KW-0410">Iron transport</keyword>
<dbReference type="EMBL" id="JACJVJ010000001">
    <property type="protein sequence ID" value="MBC2776669.1"/>
    <property type="molecule type" value="Genomic_DNA"/>
</dbReference>
<dbReference type="Pfam" id="PF07715">
    <property type="entry name" value="Plug"/>
    <property type="match status" value="1"/>
</dbReference>
<keyword evidence="6" id="KW-0408">Iron</keyword>
<dbReference type="GO" id="GO:0009279">
    <property type="term" value="C:cell outer membrane"/>
    <property type="evidence" value="ECO:0007669"/>
    <property type="project" value="UniProtKB-SubCell"/>
</dbReference>
<keyword evidence="17" id="KW-0675">Receptor</keyword>
<evidence type="ECO:0000313" key="17">
    <source>
        <dbReference type="EMBL" id="MBC2776669.1"/>
    </source>
</evidence>
<proteinExistence type="inferred from homology"/>
<sequence>MKAKFLGSACAAAFICLPSVAAAQTGPGSESEEGSEAQSSAPSVQQTQGANGQIIVTATRREMLLQDVPLSITAFQQEELTERGVVGYEGLAQNTPGVVVNRPTANFNNFTARGIATNGYGANLQGTVAIYIDELPISANGNSTILDPSLYDVERVEFLRGPQGTLFGSNSLAGAVRIITRAPNAREFEASALIDLGLTGDDSFRQRYNAMVNIPLVEDRLAFRAVGFYRHEEGYVDNIGTGVHNSNTLEDVGGRATLLWEPTDRLSIRLGYSYENSQPQDSSLIIPAIDRRTRLSDRPDLFQGELTTYNGTIEYDFDGFDFISSTTYATYDASFYVDLAGTYGQAFPFALDAYGYDDIFVEEARIASDPGGSFDWVLGLFYYDKRRDVDYAYRSTPEYLAMQGITGLPDEYYQRFGAHFNSSELAGFGELTYRFADDFWVTGGLRYTRNSTQGFTEPGGYNSNYLTLAFFGFTNVPVTITPVAAATGLKVTDSQASWKISASWQPSNELTTYATVATGFRSPVVNARAGLVSTLDPTDIVIPDGADSDSLINYEIGLKGVWLGGDLRVNLAAYYIDWNDIQVQANRVSDSIQFATNIGGAVSKGIELELFARPWPRVSINLVGSLNDAEVNDLTASESAISGAVDGTRLAAPHFQGSATVRYDFPISTNDSGWAAFNISHVGSFPGLFPFVPGQPGVVNPTYDFTEAWQNVNLYVGANIGDLNITAYVENLFNDSSITYVHPEAFLESRYATLRPRTIGFRVGYNF</sequence>
<evidence type="ECO:0000256" key="12">
    <source>
        <dbReference type="RuleBase" id="RU003357"/>
    </source>
</evidence>
<evidence type="ECO:0000256" key="5">
    <source>
        <dbReference type="ARBA" id="ARBA00022692"/>
    </source>
</evidence>
<dbReference type="Gene3D" id="2.40.170.20">
    <property type="entry name" value="TonB-dependent receptor, beta-barrel domain"/>
    <property type="match status" value="1"/>
</dbReference>
<evidence type="ECO:0000256" key="2">
    <source>
        <dbReference type="ARBA" id="ARBA00022448"/>
    </source>
</evidence>
<evidence type="ECO:0000259" key="15">
    <source>
        <dbReference type="Pfam" id="PF00593"/>
    </source>
</evidence>
<organism evidence="17 18">
    <name type="scientific">Parasphingopyxis marina</name>
    <dbReference type="NCBI Taxonomy" id="2761622"/>
    <lineage>
        <taxon>Bacteria</taxon>
        <taxon>Pseudomonadati</taxon>
        <taxon>Pseudomonadota</taxon>
        <taxon>Alphaproteobacteria</taxon>
        <taxon>Sphingomonadales</taxon>
        <taxon>Sphingomonadaceae</taxon>
        <taxon>Parasphingopyxis</taxon>
    </lineage>
</organism>
<evidence type="ECO:0000256" key="3">
    <source>
        <dbReference type="ARBA" id="ARBA00022452"/>
    </source>
</evidence>
<gene>
    <name evidence="17" type="ORF">H6P80_03445</name>
</gene>
<feature type="signal peptide" evidence="14">
    <location>
        <begin position="1"/>
        <end position="23"/>
    </location>
</feature>
<evidence type="ECO:0000256" key="10">
    <source>
        <dbReference type="ARBA" id="ARBA00023237"/>
    </source>
</evidence>
<keyword evidence="5 11" id="KW-0812">Transmembrane</keyword>
<accession>A0A842HWL0</accession>
<protein>
    <submittedName>
        <fullName evidence="17">TonB-dependent receptor</fullName>
    </submittedName>
</protein>